<proteinExistence type="predicted"/>
<dbReference type="EMBL" id="VSSQ01096981">
    <property type="protein sequence ID" value="MPN40516.1"/>
    <property type="molecule type" value="Genomic_DNA"/>
</dbReference>
<comment type="caution">
    <text evidence="1">The sequence shown here is derived from an EMBL/GenBank/DDBJ whole genome shotgun (WGS) entry which is preliminary data.</text>
</comment>
<organism evidence="1">
    <name type="scientific">bioreactor metagenome</name>
    <dbReference type="NCBI Taxonomy" id="1076179"/>
    <lineage>
        <taxon>unclassified sequences</taxon>
        <taxon>metagenomes</taxon>
        <taxon>ecological metagenomes</taxon>
    </lineage>
</organism>
<sequence length="40" mass="4601">MAKVIEKRIRDQADKLNESSAFAVSEALEDDEEENDDLFE</sequence>
<protein>
    <submittedName>
        <fullName evidence="1">Uncharacterized protein</fullName>
    </submittedName>
</protein>
<name>A0A645HPL6_9ZZZZ</name>
<gene>
    <name evidence="1" type="ORF">SDC9_188054</name>
</gene>
<accession>A0A645HPL6</accession>
<evidence type="ECO:0000313" key="1">
    <source>
        <dbReference type="EMBL" id="MPN40516.1"/>
    </source>
</evidence>
<reference evidence="1" key="1">
    <citation type="submission" date="2019-08" db="EMBL/GenBank/DDBJ databases">
        <authorList>
            <person name="Kucharzyk K."/>
            <person name="Murdoch R.W."/>
            <person name="Higgins S."/>
            <person name="Loffler F."/>
        </authorList>
    </citation>
    <scope>NUCLEOTIDE SEQUENCE</scope>
</reference>
<dbReference type="AlphaFoldDB" id="A0A645HPL6"/>